<feature type="region of interest" description="Disordered" evidence="1">
    <location>
        <begin position="46"/>
        <end position="69"/>
    </location>
</feature>
<evidence type="ECO:0000256" key="1">
    <source>
        <dbReference type="SAM" id="MobiDB-lite"/>
    </source>
</evidence>
<dbReference type="STRING" id="989370.AOQ71_25500"/>
<organism evidence="3 4">
    <name type="scientific">Bradyrhizobium manausense</name>
    <dbReference type="NCBI Taxonomy" id="989370"/>
    <lineage>
        <taxon>Bacteria</taxon>
        <taxon>Pseudomonadati</taxon>
        <taxon>Pseudomonadota</taxon>
        <taxon>Alphaproteobacteria</taxon>
        <taxon>Hyphomicrobiales</taxon>
        <taxon>Nitrobacteraceae</taxon>
        <taxon>Bradyrhizobium</taxon>
    </lineage>
</organism>
<keyword evidence="2" id="KW-0472">Membrane</keyword>
<evidence type="ECO:0000313" key="4">
    <source>
        <dbReference type="Proteomes" id="UP000051936"/>
    </source>
</evidence>
<dbReference type="Proteomes" id="UP000051936">
    <property type="component" value="Unassembled WGS sequence"/>
</dbReference>
<gene>
    <name evidence="3" type="ORF">AOQ71_25500</name>
</gene>
<dbReference type="RefSeq" id="WP_057752704.1">
    <property type="nucleotide sequence ID" value="NZ_LJYG01000101.1"/>
</dbReference>
<dbReference type="AlphaFoldDB" id="A0A0R3D9A8"/>
<protein>
    <submittedName>
        <fullName evidence="3">Uncharacterized protein</fullName>
    </submittedName>
</protein>
<comment type="caution">
    <text evidence="3">The sequence shown here is derived from an EMBL/GenBank/DDBJ whole genome shotgun (WGS) entry which is preliminary data.</text>
</comment>
<keyword evidence="2" id="KW-1133">Transmembrane helix</keyword>
<feature type="transmembrane region" description="Helical" evidence="2">
    <location>
        <begin position="18"/>
        <end position="37"/>
    </location>
</feature>
<proteinExistence type="predicted"/>
<keyword evidence="2" id="KW-0812">Transmembrane</keyword>
<reference evidence="3 4" key="1">
    <citation type="submission" date="2015-09" db="EMBL/GenBank/DDBJ databases">
        <title>Draft Genome Sequence of Bradyrhizobium manausense Strain BR 3351T, a Novel Symbiotic Nitrogen-Fixing Alphaproteobacterium Isolated from Brazilian Amazon Rain Forest.</title>
        <authorList>
            <person name="De Araujo J.L."/>
            <person name="Zilli J.E."/>
        </authorList>
    </citation>
    <scope>NUCLEOTIDE SEQUENCE [LARGE SCALE GENOMIC DNA]</scope>
    <source>
        <strain evidence="3 4">BR3351</strain>
    </source>
</reference>
<evidence type="ECO:0000313" key="3">
    <source>
        <dbReference type="EMBL" id="KRQ06387.1"/>
    </source>
</evidence>
<dbReference type="OrthoDB" id="8241920at2"/>
<accession>A0A0R3D9A8</accession>
<keyword evidence="4" id="KW-1185">Reference proteome</keyword>
<sequence>MGNTGVGMLLGDLSVKTVWLLCLGVLVLGGAIWYGVWRSGHLRRSERAQLDRNTEAAQRRDDPQKPVTR</sequence>
<evidence type="ECO:0000256" key="2">
    <source>
        <dbReference type="SAM" id="Phobius"/>
    </source>
</evidence>
<dbReference type="EMBL" id="LJYG01000101">
    <property type="protein sequence ID" value="KRQ06387.1"/>
    <property type="molecule type" value="Genomic_DNA"/>
</dbReference>
<name>A0A0R3D9A8_9BRAD</name>